<dbReference type="EMBL" id="CAKOFQ010006675">
    <property type="protein sequence ID" value="CAH1958001.1"/>
    <property type="molecule type" value="Genomic_DNA"/>
</dbReference>
<accession>A0A9P0NXD4</accession>
<evidence type="ECO:0000313" key="2">
    <source>
        <dbReference type="Proteomes" id="UP001152888"/>
    </source>
</evidence>
<dbReference type="Proteomes" id="UP001152888">
    <property type="component" value="Unassembled WGS sequence"/>
</dbReference>
<name>A0A9P0NXD4_ACAOB</name>
<organism evidence="1 2">
    <name type="scientific">Acanthoscelides obtectus</name>
    <name type="common">Bean weevil</name>
    <name type="synonym">Bruchus obtectus</name>
    <dbReference type="NCBI Taxonomy" id="200917"/>
    <lineage>
        <taxon>Eukaryota</taxon>
        <taxon>Metazoa</taxon>
        <taxon>Ecdysozoa</taxon>
        <taxon>Arthropoda</taxon>
        <taxon>Hexapoda</taxon>
        <taxon>Insecta</taxon>
        <taxon>Pterygota</taxon>
        <taxon>Neoptera</taxon>
        <taxon>Endopterygota</taxon>
        <taxon>Coleoptera</taxon>
        <taxon>Polyphaga</taxon>
        <taxon>Cucujiformia</taxon>
        <taxon>Chrysomeloidea</taxon>
        <taxon>Chrysomelidae</taxon>
        <taxon>Bruchinae</taxon>
        <taxon>Bruchini</taxon>
        <taxon>Acanthoscelides</taxon>
    </lineage>
</organism>
<sequence>CVYCSFAIFNSIYGLSSVQFRSSVFLSIANINRTSENASCRLYIKSNNSSAYSIYLCLR</sequence>
<dbReference type="AlphaFoldDB" id="A0A9P0NXD4"/>
<gene>
    <name evidence="1" type="ORF">ACAOBT_LOCUS2406</name>
</gene>
<evidence type="ECO:0000313" key="1">
    <source>
        <dbReference type="EMBL" id="CAH1958001.1"/>
    </source>
</evidence>
<feature type="non-terminal residue" evidence="1">
    <location>
        <position position="1"/>
    </location>
</feature>
<keyword evidence="2" id="KW-1185">Reference proteome</keyword>
<proteinExistence type="predicted"/>
<comment type="caution">
    <text evidence="1">The sequence shown here is derived from an EMBL/GenBank/DDBJ whole genome shotgun (WGS) entry which is preliminary data.</text>
</comment>
<reference evidence="1" key="1">
    <citation type="submission" date="2022-03" db="EMBL/GenBank/DDBJ databases">
        <authorList>
            <person name="Sayadi A."/>
        </authorList>
    </citation>
    <scope>NUCLEOTIDE SEQUENCE</scope>
</reference>
<protein>
    <submittedName>
        <fullName evidence="1">Uncharacterized protein</fullName>
    </submittedName>
</protein>